<dbReference type="HOGENOM" id="CLU_1896558_0_0_1"/>
<keyword evidence="2" id="KW-1185">Reference proteome</keyword>
<evidence type="ECO:0000313" key="1">
    <source>
        <dbReference type="EMBL" id="KIK04518.1"/>
    </source>
</evidence>
<evidence type="ECO:0000313" key="2">
    <source>
        <dbReference type="Proteomes" id="UP000054477"/>
    </source>
</evidence>
<protein>
    <submittedName>
        <fullName evidence="1">Uncharacterized protein</fullName>
    </submittedName>
</protein>
<proteinExistence type="predicted"/>
<name>A0A0C9Y946_9AGAR</name>
<dbReference type="Proteomes" id="UP000054477">
    <property type="component" value="Unassembled WGS sequence"/>
</dbReference>
<reference evidence="1 2" key="1">
    <citation type="submission" date="2014-04" db="EMBL/GenBank/DDBJ databases">
        <authorList>
            <consortium name="DOE Joint Genome Institute"/>
            <person name="Kuo A."/>
            <person name="Kohler A."/>
            <person name="Nagy L.G."/>
            <person name="Floudas D."/>
            <person name="Copeland A."/>
            <person name="Barry K.W."/>
            <person name="Cichocki N."/>
            <person name="Veneault-Fourrey C."/>
            <person name="LaButti K."/>
            <person name="Lindquist E.A."/>
            <person name="Lipzen A."/>
            <person name="Lundell T."/>
            <person name="Morin E."/>
            <person name="Murat C."/>
            <person name="Sun H."/>
            <person name="Tunlid A."/>
            <person name="Henrissat B."/>
            <person name="Grigoriev I.V."/>
            <person name="Hibbett D.S."/>
            <person name="Martin F."/>
            <person name="Nordberg H.P."/>
            <person name="Cantor M.N."/>
            <person name="Hua S.X."/>
        </authorList>
    </citation>
    <scope>NUCLEOTIDE SEQUENCE [LARGE SCALE GENOMIC DNA]</scope>
    <source>
        <strain evidence="1 2">LaAM-08-1</strain>
    </source>
</reference>
<dbReference type="AlphaFoldDB" id="A0A0C9Y946"/>
<reference evidence="2" key="2">
    <citation type="submission" date="2015-01" db="EMBL/GenBank/DDBJ databases">
        <title>Evolutionary Origins and Diversification of the Mycorrhizal Mutualists.</title>
        <authorList>
            <consortium name="DOE Joint Genome Institute"/>
            <consortium name="Mycorrhizal Genomics Consortium"/>
            <person name="Kohler A."/>
            <person name="Kuo A."/>
            <person name="Nagy L.G."/>
            <person name="Floudas D."/>
            <person name="Copeland A."/>
            <person name="Barry K.W."/>
            <person name="Cichocki N."/>
            <person name="Veneault-Fourrey C."/>
            <person name="LaButti K."/>
            <person name="Lindquist E.A."/>
            <person name="Lipzen A."/>
            <person name="Lundell T."/>
            <person name="Morin E."/>
            <person name="Murat C."/>
            <person name="Riley R."/>
            <person name="Ohm R."/>
            <person name="Sun H."/>
            <person name="Tunlid A."/>
            <person name="Henrissat B."/>
            <person name="Grigoriev I.V."/>
            <person name="Hibbett D.S."/>
            <person name="Martin F."/>
        </authorList>
    </citation>
    <scope>NUCLEOTIDE SEQUENCE [LARGE SCALE GENOMIC DNA]</scope>
    <source>
        <strain evidence="2">LaAM-08-1</strain>
    </source>
</reference>
<sequence>MHWGEQRTVTVQCFLPVLELVTTQEACQGAELVNLGWWVPYVSFTVRCPNLNFVGLPQAGSDNIQSSVVLVVILATLAGGRVEVVLEGVRVTSSAQFSNDSRVNLKLNSDFPDLALHILLGSNLVQSQFCSIWV</sequence>
<dbReference type="EMBL" id="KN838568">
    <property type="protein sequence ID" value="KIK04518.1"/>
    <property type="molecule type" value="Genomic_DNA"/>
</dbReference>
<gene>
    <name evidence="1" type="ORF">K443DRAFT_120899</name>
</gene>
<organism evidence="1 2">
    <name type="scientific">Laccaria amethystina LaAM-08-1</name>
    <dbReference type="NCBI Taxonomy" id="1095629"/>
    <lineage>
        <taxon>Eukaryota</taxon>
        <taxon>Fungi</taxon>
        <taxon>Dikarya</taxon>
        <taxon>Basidiomycota</taxon>
        <taxon>Agaricomycotina</taxon>
        <taxon>Agaricomycetes</taxon>
        <taxon>Agaricomycetidae</taxon>
        <taxon>Agaricales</taxon>
        <taxon>Agaricineae</taxon>
        <taxon>Hydnangiaceae</taxon>
        <taxon>Laccaria</taxon>
    </lineage>
</organism>
<accession>A0A0C9Y946</accession>